<dbReference type="SFLD" id="SFLDS00019">
    <property type="entry name" value="Glutathione_Transferase_(cytos"/>
    <property type="match status" value="1"/>
</dbReference>
<comment type="catalytic activity">
    <reaction evidence="1">
        <text>4-maleylacetoacetate = 4-fumarylacetoacetate</text>
        <dbReference type="Rhea" id="RHEA:14817"/>
        <dbReference type="ChEBI" id="CHEBI:17105"/>
        <dbReference type="ChEBI" id="CHEBI:18034"/>
        <dbReference type="EC" id="5.2.1.2"/>
    </reaction>
</comment>
<dbReference type="PROSITE" id="PS50405">
    <property type="entry name" value="GST_CTER"/>
    <property type="match status" value="1"/>
</dbReference>
<feature type="domain" description="GST C-terminal" evidence="9">
    <location>
        <begin position="104"/>
        <end position="224"/>
    </location>
</feature>
<evidence type="ECO:0000256" key="6">
    <source>
        <dbReference type="ARBA" id="ARBA00022878"/>
    </source>
</evidence>
<dbReference type="PANTHER" id="PTHR42673:SF4">
    <property type="entry name" value="MALEYLACETOACETATE ISOMERASE"/>
    <property type="match status" value="1"/>
</dbReference>
<dbReference type="Pfam" id="PF13409">
    <property type="entry name" value="GST_N_2"/>
    <property type="match status" value="1"/>
</dbReference>
<dbReference type="PANTHER" id="PTHR42673">
    <property type="entry name" value="MALEYLACETOACETATE ISOMERASE"/>
    <property type="match status" value="1"/>
</dbReference>
<dbReference type="CDD" id="cd03191">
    <property type="entry name" value="GST_C_Zeta"/>
    <property type="match status" value="1"/>
</dbReference>
<dbReference type="GO" id="GO:0016034">
    <property type="term" value="F:maleylacetoacetate isomerase activity"/>
    <property type="evidence" value="ECO:0007669"/>
    <property type="project" value="UniProtKB-EC"/>
</dbReference>
<dbReference type="SFLD" id="SFLDG00358">
    <property type="entry name" value="Main_(cytGST)"/>
    <property type="match status" value="1"/>
</dbReference>
<dbReference type="FunFam" id="1.20.1050.10:FF:000010">
    <property type="entry name" value="Maleylacetoacetate isomerase isoform 1"/>
    <property type="match status" value="1"/>
</dbReference>
<dbReference type="GO" id="GO:0006559">
    <property type="term" value="P:L-phenylalanine catabolic process"/>
    <property type="evidence" value="ECO:0007669"/>
    <property type="project" value="UniProtKB-KW"/>
</dbReference>
<comment type="similarity">
    <text evidence="4">Belongs to the GST superfamily. Zeta family.</text>
</comment>
<dbReference type="InterPro" id="IPR036249">
    <property type="entry name" value="Thioredoxin-like_sf"/>
</dbReference>
<evidence type="ECO:0000256" key="7">
    <source>
        <dbReference type="ARBA" id="ARBA00023232"/>
    </source>
</evidence>
<keyword evidence="11" id="KW-1185">Reference proteome</keyword>
<dbReference type="InterPro" id="IPR040079">
    <property type="entry name" value="Glutathione_S-Trfase"/>
</dbReference>
<comment type="cofactor">
    <cofactor evidence="2">
        <name>glutathione</name>
        <dbReference type="ChEBI" id="CHEBI:57925"/>
    </cofactor>
</comment>
<evidence type="ECO:0000256" key="1">
    <source>
        <dbReference type="ARBA" id="ARBA00001622"/>
    </source>
</evidence>
<sequence>MQLVLSISFYRFGCMLASTAPVLGEFSLLTLCFTPLYCAALELKKIPYEREDVDLRNLPADFVRLNPRKQVPVVVIDGKTFSQSLAILEHLEERWSDKPLLPSDPVQRTQAREIANAIISGIQPLQNGGGPLPKLLEENLTGMTALEWNKFWVNHGFTALEQNLGSTAGKYCVGDEVSFADLCLVPQYINARDRFKMDVSKYPTIQKIAEHCLSTEPFKSVCKV</sequence>
<feature type="domain" description="GST N-terminal" evidence="8">
    <location>
        <begin position="19"/>
        <end position="99"/>
    </location>
</feature>
<protein>
    <recommendedName>
        <fullName evidence="5">maleylacetoacetate isomerase</fullName>
        <ecNumber evidence="5">5.2.1.2</ecNumber>
    </recommendedName>
</protein>
<evidence type="ECO:0000259" key="8">
    <source>
        <dbReference type="PROSITE" id="PS50404"/>
    </source>
</evidence>
<dbReference type="NCBIfam" id="TIGR01262">
    <property type="entry name" value="maiA"/>
    <property type="match status" value="1"/>
</dbReference>
<dbReference type="InterPro" id="IPR005955">
    <property type="entry name" value="GST_Zeta"/>
</dbReference>
<proteinExistence type="inferred from homology"/>
<dbReference type="SUPFAM" id="SSF52833">
    <property type="entry name" value="Thioredoxin-like"/>
    <property type="match status" value="1"/>
</dbReference>
<keyword evidence="6" id="KW-0828">Tyrosine catabolism</keyword>
<evidence type="ECO:0000256" key="4">
    <source>
        <dbReference type="ARBA" id="ARBA00010007"/>
    </source>
</evidence>
<dbReference type="SUPFAM" id="SSF47616">
    <property type="entry name" value="GST C-terminal domain-like"/>
    <property type="match status" value="1"/>
</dbReference>
<comment type="pathway">
    <text evidence="3">Amino-acid degradation; L-phenylalanine degradation; acetoacetate and fumarate from L-phenylalanine: step 5/6.</text>
</comment>
<evidence type="ECO:0000313" key="10">
    <source>
        <dbReference type="EMBL" id="KAK7492369.1"/>
    </source>
</evidence>
<evidence type="ECO:0000256" key="3">
    <source>
        <dbReference type="ARBA" id="ARBA00004671"/>
    </source>
</evidence>
<evidence type="ECO:0000313" key="11">
    <source>
        <dbReference type="Proteomes" id="UP001519460"/>
    </source>
</evidence>
<dbReference type="InterPro" id="IPR036282">
    <property type="entry name" value="Glutathione-S-Trfase_C_sf"/>
</dbReference>
<reference evidence="10 11" key="1">
    <citation type="journal article" date="2023" name="Sci. Data">
        <title>Genome assembly of the Korean intertidal mud-creeper Batillaria attramentaria.</title>
        <authorList>
            <person name="Patra A.K."/>
            <person name="Ho P.T."/>
            <person name="Jun S."/>
            <person name="Lee S.J."/>
            <person name="Kim Y."/>
            <person name="Won Y.J."/>
        </authorList>
    </citation>
    <scope>NUCLEOTIDE SEQUENCE [LARGE SCALE GENOMIC DNA]</scope>
    <source>
        <strain evidence="10">Wonlab-2016</strain>
    </source>
</reference>
<dbReference type="Gene3D" id="1.20.1050.10">
    <property type="match status" value="1"/>
</dbReference>
<evidence type="ECO:0000256" key="2">
    <source>
        <dbReference type="ARBA" id="ARBA00001955"/>
    </source>
</evidence>
<dbReference type="PROSITE" id="PS50404">
    <property type="entry name" value="GST_NTER"/>
    <property type="match status" value="1"/>
</dbReference>
<dbReference type="InterPro" id="IPR010987">
    <property type="entry name" value="Glutathione-S-Trfase_C-like"/>
</dbReference>
<dbReference type="AlphaFoldDB" id="A0ABD0KZY2"/>
<evidence type="ECO:0000259" key="9">
    <source>
        <dbReference type="PROSITE" id="PS50405"/>
    </source>
</evidence>
<dbReference type="InterPro" id="IPR034330">
    <property type="entry name" value="GST_Zeta_C"/>
</dbReference>
<dbReference type="EMBL" id="JACVVK020000104">
    <property type="protein sequence ID" value="KAK7492369.1"/>
    <property type="molecule type" value="Genomic_DNA"/>
</dbReference>
<keyword evidence="7" id="KW-0585">Phenylalanine catabolism</keyword>
<accession>A0ABD0KZY2</accession>
<dbReference type="Proteomes" id="UP001519460">
    <property type="component" value="Unassembled WGS sequence"/>
</dbReference>
<dbReference type="Gene3D" id="3.40.30.10">
    <property type="entry name" value="Glutaredoxin"/>
    <property type="match status" value="1"/>
</dbReference>
<evidence type="ECO:0000256" key="5">
    <source>
        <dbReference type="ARBA" id="ARBA00013199"/>
    </source>
</evidence>
<comment type="caution">
    <text evidence="10">The sequence shown here is derived from an EMBL/GenBank/DDBJ whole genome shotgun (WGS) entry which is preliminary data.</text>
</comment>
<dbReference type="GO" id="GO:0006572">
    <property type="term" value="P:L-tyrosine catabolic process"/>
    <property type="evidence" value="ECO:0007669"/>
    <property type="project" value="UniProtKB-KW"/>
</dbReference>
<dbReference type="EC" id="5.2.1.2" evidence="5"/>
<dbReference type="InterPro" id="IPR004045">
    <property type="entry name" value="Glutathione_S-Trfase_N"/>
</dbReference>
<organism evidence="10 11">
    <name type="scientific">Batillaria attramentaria</name>
    <dbReference type="NCBI Taxonomy" id="370345"/>
    <lineage>
        <taxon>Eukaryota</taxon>
        <taxon>Metazoa</taxon>
        <taxon>Spiralia</taxon>
        <taxon>Lophotrochozoa</taxon>
        <taxon>Mollusca</taxon>
        <taxon>Gastropoda</taxon>
        <taxon>Caenogastropoda</taxon>
        <taxon>Sorbeoconcha</taxon>
        <taxon>Cerithioidea</taxon>
        <taxon>Batillariidae</taxon>
        <taxon>Batillaria</taxon>
    </lineage>
</organism>
<name>A0ABD0KZY2_9CAEN</name>
<dbReference type="InterPro" id="IPR004046">
    <property type="entry name" value="GST_C"/>
</dbReference>
<dbReference type="Pfam" id="PF14497">
    <property type="entry name" value="GST_C_3"/>
    <property type="match status" value="1"/>
</dbReference>
<gene>
    <name evidence="10" type="ORF">BaRGS_00016466</name>
</gene>